<dbReference type="PROSITE" id="PS51257">
    <property type="entry name" value="PROKAR_LIPOPROTEIN"/>
    <property type="match status" value="1"/>
</dbReference>
<evidence type="ECO:0000313" key="2">
    <source>
        <dbReference type="Proteomes" id="UP000467305"/>
    </source>
</evidence>
<gene>
    <name evidence="1" type="ORF">F7018_05015</name>
</gene>
<dbReference type="Proteomes" id="UP000467305">
    <property type="component" value="Unassembled WGS sequence"/>
</dbReference>
<sequence length="178" mass="21169">MKVVSFFVLVFLFYSCEQSENRTDKVLSSINKQEISEIKEKRVLYFFTSFDKIRIENYSLSIKSKEKYTVYFYENLDDRKKNIILRFNNKEKTLNFGSQFFTKKEGELLVKETKNKFNFYWQGINASHQTQPILFNEEYGVLGIYNSYGPDLVFLKEKTKKSDLLKGVLISMENFNPN</sequence>
<protein>
    <recommendedName>
        <fullName evidence="3">Lipoprotein</fullName>
    </recommendedName>
</protein>
<evidence type="ECO:0000313" key="1">
    <source>
        <dbReference type="EMBL" id="KAB1159673.1"/>
    </source>
</evidence>
<comment type="caution">
    <text evidence="1">The sequence shown here is derived from an EMBL/GenBank/DDBJ whole genome shotgun (WGS) entry which is preliminary data.</text>
</comment>
<reference evidence="1 2" key="1">
    <citation type="submission" date="2019-09" db="EMBL/GenBank/DDBJ databases">
        <authorList>
            <person name="Cao W.R."/>
        </authorList>
    </citation>
    <scope>NUCLEOTIDE SEQUENCE [LARGE SCALE GENOMIC DNA]</scope>
    <source>
        <strain evidence="2">a4</strain>
    </source>
</reference>
<evidence type="ECO:0008006" key="3">
    <source>
        <dbReference type="Google" id="ProtNLM"/>
    </source>
</evidence>
<dbReference type="OrthoDB" id="1425427at2"/>
<accession>A0A7J5ARV3</accession>
<name>A0A7J5ARV3_9FLAO</name>
<proteinExistence type="predicted"/>
<keyword evidence="2" id="KW-1185">Reference proteome</keyword>
<dbReference type="EMBL" id="WAAU01000008">
    <property type="protein sequence ID" value="KAB1159673.1"/>
    <property type="molecule type" value="Genomic_DNA"/>
</dbReference>
<dbReference type="RefSeq" id="WP_150898920.1">
    <property type="nucleotide sequence ID" value="NZ_WAAU01000008.1"/>
</dbReference>
<dbReference type="AlphaFoldDB" id="A0A7J5ARV3"/>
<organism evidence="1 2">
    <name type="scientific">Tenacibaculum aiptasiae</name>
    <dbReference type="NCBI Taxonomy" id="426481"/>
    <lineage>
        <taxon>Bacteria</taxon>
        <taxon>Pseudomonadati</taxon>
        <taxon>Bacteroidota</taxon>
        <taxon>Flavobacteriia</taxon>
        <taxon>Flavobacteriales</taxon>
        <taxon>Flavobacteriaceae</taxon>
        <taxon>Tenacibaculum</taxon>
    </lineage>
</organism>